<feature type="compositionally biased region" description="Low complexity" evidence="5">
    <location>
        <begin position="210"/>
        <end position="220"/>
    </location>
</feature>
<dbReference type="RefSeq" id="XP_033656682.1">
    <property type="nucleotide sequence ID" value="XM_033797909.1"/>
</dbReference>
<protein>
    <submittedName>
        <fullName evidence="7">Uncharacterized protein</fullName>
    </submittedName>
</protein>
<dbReference type="GO" id="GO:0071944">
    <property type="term" value="C:cell periphery"/>
    <property type="evidence" value="ECO:0007669"/>
    <property type="project" value="UniProtKB-ARBA"/>
</dbReference>
<evidence type="ECO:0000256" key="3">
    <source>
        <dbReference type="ARBA" id="ARBA00022989"/>
    </source>
</evidence>
<evidence type="ECO:0000256" key="5">
    <source>
        <dbReference type="SAM" id="MobiDB-lite"/>
    </source>
</evidence>
<evidence type="ECO:0000256" key="1">
    <source>
        <dbReference type="ARBA" id="ARBA00004167"/>
    </source>
</evidence>
<feature type="compositionally biased region" description="Low complexity" evidence="5">
    <location>
        <begin position="107"/>
        <end position="137"/>
    </location>
</feature>
<name>A0A6A6JSQ4_WESOR</name>
<dbReference type="AlphaFoldDB" id="A0A6A6JSQ4"/>
<feature type="compositionally biased region" description="Pro residues" evidence="5">
    <location>
        <begin position="221"/>
        <end position="232"/>
    </location>
</feature>
<feature type="transmembrane region" description="Helical" evidence="6">
    <location>
        <begin position="149"/>
        <end position="172"/>
    </location>
</feature>
<evidence type="ECO:0000313" key="8">
    <source>
        <dbReference type="Proteomes" id="UP000800097"/>
    </source>
</evidence>
<keyword evidence="3 6" id="KW-1133">Transmembrane helix</keyword>
<comment type="subcellular location">
    <subcellularLocation>
        <location evidence="1">Membrane</location>
        <topology evidence="1">Single-pass membrane protein</topology>
    </subcellularLocation>
</comment>
<feature type="compositionally biased region" description="Low complexity" evidence="5">
    <location>
        <begin position="1"/>
        <end position="11"/>
    </location>
</feature>
<evidence type="ECO:0000313" key="7">
    <source>
        <dbReference type="EMBL" id="KAF2279143.1"/>
    </source>
</evidence>
<gene>
    <name evidence="7" type="ORF">EI97DRAFT_431343</name>
</gene>
<feature type="region of interest" description="Disordered" evidence="5">
    <location>
        <begin position="210"/>
        <end position="236"/>
    </location>
</feature>
<accession>A0A6A6JSQ4</accession>
<dbReference type="GeneID" id="54551084"/>
<keyword evidence="2 6" id="KW-0812">Transmembrane</keyword>
<evidence type="ECO:0000256" key="4">
    <source>
        <dbReference type="ARBA" id="ARBA00023136"/>
    </source>
</evidence>
<dbReference type="GO" id="GO:0016020">
    <property type="term" value="C:membrane"/>
    <property type="evidence" value="ECO:0007669"/>
    <property type="project" value="UniProtKB-SubCell"/>
</dbReference>
<proteinExistence type="predicted"/>
<evidence type="ECO:0000256" key="6">
    <source>
        <dbReference type="SAM" id="Phobius"/>
    </source>
</evidence>
<dbReference type="PANTHER" id="PTHR15549">
    <property type="entry name" value="PAIRED IMMUNOGLOBULIN-LIKE TYPE 2 RECEPTOR"/>
    <property type="match status" value="1"/>
</dbReference>
<keyword evidence="8" id="KW-1185">Reference proteome</keyword>
<evidence type="ECO:0000256" key="2">
    <source>
        <dbReference type="ARBA" id="ARBA00022692"/>
    </source>
</evidence>
<sequence>MPPHQQDQQPPTITPPPTLPHPLLPRQDFLSYNQNDISSIYALISSLYDPALYSAYTYDYNSVYSSLLSEFATLYPSYSLPTDINEFLATATATDGAPSTRRTRVDGGPTATGTGAALSNVNNNNGNGNNNGSNDNNGNAAGLSTGAKIGIGVGVPLAVGLIVGIAVFLWCARKRKGRSNGFAQPGPQQGNFVAQGQLPQQQQQQIYAPGPQGYIQGYPASSPPQQTPPPMYMVPHGQEQGQVQAQYAAYPKEMVPQAVELEQEYHFARPGVVEMDSGTPGEGQR</sequence>
<reference evidence="7" key="1">
    <citation type="journal article" date="2020" name="Stud. Mycol.">
        <title>101 Dothideomycetes genomes: a test case for predicting lifestyles and emergence of pathogens.</title>
        <authorList>
            <person name="Haridas S."/>
            <person name="Albert R."/>
            <person name="Binder M."/>
            <person name="Bloem J."/>
            <person name="Labutti K."/>
            <person name="Salamov A."/>
            <person name="Andreopoulos B."/>
            <person name="Baker S."/>
            <person name="Barry K."/>
            <person name="Bills G."/>
            <person name="Bluhm B."/>
            <person name="Cannon C."/>
            <person name="Castanera R."/>
            <person name="Culley D."/>
            <person name="Daum C."/>
            <person name="Ezra D."/>
            <person name="Gonzalez J."/>
            <person name="Henrissat B."/>
            <person name="Kuo A."/>
            <person name="Liang C."/>
            <person name="Lipzen A."/>
            <person name="Lutzoni F."/>
            <person name="Magnuson J."/>
            <person name="Mondo S."/>
            <person name="Nolan M."/>
            <person name="Ohm R."/>
            <person name="Pangilinan J."/>
            <person name="Park H.-J."/>
            <person name="Ramirez L."/>
            <person name="Alfaro M."/>
            <person name="Sun H."/>
            <person name="Tritt A."/>
            <person name="Yoshinaga Y."/>
            <person name="Zwiers L.-H."/>
            <person name="Turgeon B."/>
            <person name="Goodwin S."/>
            <person name="Spatafora J."/>
            <person name="Crous P."/>
            <person name="Grigoriev I."/>
        </authorList>
    </citation>
    <scope>NUCLEOTIDE SEQUENCE</scope>
    <source>
        <strain evidence="7">CBS 379.55</strain>
    </source>
</reference>
<dbReference type="InterPro" id="IPR051694">
    <property type="entry name" value="Immunoregulatory_rcpt-like"/>
</dbReference>
<feature type="compositionally biased region" description="Pro residues" evidence="5">
    <location>
        <begin position="12"/>
        <end position="21"/>
    </location>
</feature>
<dbReference type="OrthoDB" id="3801461at2759"/>
<organism evidence="7 8">
    <name type="scientific">Westerdykella ornata</name>
    <dbReference type="NCBI Taxonomy" id="318751"/>
    <lineage>
        <taxon>Eukaryota</taxon>
        <taxon>Fungi</taxon>
        <taxon>Dikarya</taxon>
        <taxon>Ascomycota</taxon>
        <taxon>Pezizomycotina</taxon>
        <taxon>Dothideomycetes</taxon>
        <taxon>Pleosporomycetidae</taxon>
        <taxon>Pleosporales</taxon>
        <taxon>Sporormiaceae</taxon>
        <taxon>Westerdykella</taxon>
    </lineage>
</organism>
<keyword evidence="4 6" id="KW-0472">Membrane</keyword>
<feature type="region of interest" description="Disordered" evidence="5">
    <location>
        <begin position="1"/>
        <end position="21"/>
    </location>
</feature>
<feature type="region of interest" description="Disordered" evidence="5">
    <location>
        <begin position="94"/>
        <end position="137"/>
    </location>
</feature>
<dbReference type="EMBL" id="ML986487">
    <property type="protein sequence ID" value="KAF2279143.1"/>
    <property type="molecule type" value="Genomic_DNA"/>
</dbReference>
<dbReference type="Proteomes" id="UP000800097">
    <property type="component" value="Unassembled WGS sequence"/>
</dbReference>